<reference evidence="2" key="1">
    <citation type="journal article" date="2019" name="Int. J. Syst. Evol. Microbiol.">
        <title>The Global Catalogue of Microorganisms (GCM) 10K type strain sequencing project: providing services to taxonomists for standard genome sequencing and annotation.</title>
        <authorList>
            <consortium name="The Broad Institute Genomics Platform"/>
            <consortium name="The Broad Institute Genome Sequencing Center for Infectious Disease"/>
            <person name="Wu L."/>
            <person name="Ma J."/>
        </authorList>
    </citation>
    <scope>NUCLEOTIDE SEQUENCE [LARGE SCALE GENOMIC DNA]</scope>
    <source>
        <strain evidence="2">JCM 17975</strain>
    </source>
</reference>
<dbReference type="InterPro" id="IPR010982">
    <property type="entry name" value="Lambda_DNA-bd_dom_sf"/>
</dbReference>
<evidence type="ECO:0008006" key="3">
    <source>
        <dbReference type="Google" id="ProtNLM"/>
    </source>
</evidence>
<evidence type="ECO:0000313" key="1">
    <source>
        <dbReference type="EMBL" id="GAA4707524.1"/>
    </source>
</evidence>
<protein>
    <recommendedName>
        <fullName evidence="3">Helix-turn-helix protein</fullName>
    </recommendedName>
</protein>
<dbReference type="SUPFAM" id="SSF47413">
    <property type="entry name" value="lambda repressor-like DNA-binding domains"/>
    <property type="match status" value="1"/>
</dbReference>
<dbReference type="Proteomes" id="UP001500843">
    <property type="component" value="Unassembled WGS sequence"/>
</dbReference>
<evidence type="ECO:0000313" key="2">
    <source>
        <dbReference type="Proteomes" id="UP001500843"/>
    </source>
</evidence>
<dbReference type="InterPro" id="IPR027910">
    <property type="entry name" value="YdiL_sf"/>
</dbReference>
<accession>A0ABP8XGA4</accession>
<name>A0ABP8XGA4_9MICO</name>
<sequence>MSHMPAGELRVIREWLGLSTVTLARLLEVRPDSVRRWETGRERVPERVRQEIESIEAVTTDAVGQLITELESARDAVVVVYRDTEDMPADRPDVARFGAPWWRHVVARAVHDVPGVVVCYPDEVEGLPDDTRGLKGTTLDQAREDFRSGTDLPAVIELHRHLGVPCTRVWIAQDGEVEGGSWEGPLGDVVQAANLAEWLEGLADDDPDDDPDGDPDAARELARRIVAGEDTWDGGPAGEMALRVTVLWRDVTDRD</sequence>
<dbReference type="RefSeq" id="WP_253873127.1">
    <property type="nucleotide sequence ID" value="NZ_BAABHM010000013.1"/>
</dbReference>
<dbReference type="Gene3D" id="1.10.3100.10">
    <property type="entry name" value="Putative cytoplasmic protein"/>
    <property type="match status" value="1"/>
</dbReference>
<keyword evidence="2" id="KW-1185">Reference proteome</keyword>
<gene>
    <name evidence="1" type="ORF">GCM10023198_32490</name>
</gene>
<dbReference type="Pfam" id="PF13560">
    <property type="entry name" value="HTH_31"/>
    <property type="match status" value="1"/>
</dbReference>
<proteinExistence type="predicted"/>
<comment type="caution">
    <text evidence="1">The sequence shown here is derived from an EMBL/GenBank/DDBJ whole genome shotgun (WGS) entry which is preliminary data.</text>
</comment>
<dbReference type="CDD" id="cd00093">
    <property type="entry name" value="HTH_XRE"/>
    <property type="match status" value="1"/>
</dbReference>
<dbReference type="InterPro" id="IPR001387">
    <property type="entry name" value="Cro/C1-type_HTH"/>
</dbReference>
<organism evidence="1 2">
    <name type="scientific">Promicromonospora umidemergens</name>
    <dbReference type="NCBI Taxonomy" id="629679"/>
    <lineage>
        <taxon>Bacteria</taxon>
        <taxon>Bacillati</taxon>
        <taxon>Actinomycetota</taxon>
        <taxon>Actinomycetes</taxon>
        <taxon>Micrococcales</taxon>
        <taxon>Promicromonosporaceae</taxon>
        <taxon>Promicromonospora</taxon>
    </lineage>
</organism>
<dbReference type="EMBL" id="BAABHM010000013">
    <property type="protein sequence ID" value="GAA4707524.1"/>
    <property type="molecule type" value="Genomic_DNA"/>
</dbReference>